<dbReference type="InterPro" id="IPR022155">
    <property type="entry name" value="DUF3684"/>
</dbReference>
<evidence type="ECO:0000256" key="1">
    <source>
        <dbReference type="SAM" id="Coils"/>
    </source>
</evidence>
<evidence type="ECO:0000256" key="2">
    <source>
        <dbReference type="SAM" id="MobiDB-lite"/>
    </source>
</evidence>
<feature type="coiled-coil region" evidence="1">
    <location>
        <begin position="812"/>
        <end position="840"/>
    </location>
</feature>
<comment type="caution">
    <text evidence="3">The sequence shown here is derived from an EMBL/GenBank/DDBJ whole genome shotgun (WGS) entry which is preliminary data.</text>
</comment>
<dbReference type="AlphaFoldDB" id="A0A1B7NW51"/>
<dbReference type="STRING" id="1658172.A0A1B7NW51"/>
<organism evidence="3 4">
    <name type="scientific">Emergomyces africanus</name>
    <dbReference type="NCBI Taxonomy" id="1955775"/>
    <lineage>
        <taxon>Eukaryota</taxon>
        <taxon>Fungi</taxon>
        <taxon>Dikarya</taxon>
        <taxon>Ascomycota</taxon>
        <taxon>Pezizomycotina</taxon>
        <taxon>Eurotiomycetes</taxon>
        <taxon>Eurotiomycetidae</taxon>
        <taxon>Onygenales</taxon>
        <taxon>Ajellomycetaceae</taxon>
        <taxon>Emergomyces</taxon>
    </lineage>
</organism>
<dbReference type="OrthoDB" id="10031156at2759"/>
<dbReference type="Proteomes" id="UP000091918">
    <property type="component" value="Unassembled WGS sequence"/>
</dbReference>
<reference evidence="3 4" key="1">
    <citation type="submission" date="2015-07" db="EMBL/GenBank/DDBJ databases">
        <title>Emmonsia species relationships and genome sequence.</title>
        <authorList>
            <person name="Cuomo C.A."/>
            <person name="Schwartz I.S."/>
            <person name="Kenyon C."/>
            <person name="de Hoog G.S."/>
            <person name="Govender N.P."/>
            <person name="Botha A."/>
            <person name="Moreno L."/>
            <person name="de Vries M."/>
            <person name="Munoz J.F."/>
            <person name="Stielow J.B."/>
        </authorList>
    </citation>
    <scope>NUCLEOTIDE SEQUENCE [LARGE SCALE GENOMIC DNA]</scope>
    <source>
        <strain evidence="3 4">CBS 136260</strain>
    </source>
</reference>
<dbReference type="PANTHER" id="PTHR47839:SF1">
    <property type="entry name" value="DOMAIN PROTEIN, PUTATIVE (AFU_ORTHOLOGUE AFUA_6G04830)-RELATED"/>
    <property type="match status" value="1"/>
</dbReference>
<feature type="region of interest" description="Disordered" evidence="2">
    <location>
        <begin position="930"/>
        <end position="955"/>
    </location>
</feature>
<evidence type="ECO:0000313" key="3">
    <source>
        <dbReference type="EMBL" id="OAX80983.1"/>
    </source>
</evidence>
<keyword evidence="4" id="KW-1185">Reference proteome</keyword>
<evidence type="ECO:0000313" key="4">
    <source>
        <dbReference type="Proteomes" id="UP000091918"/>
    </source>
</evidence>
<gene>
    <name evidence="3" type="ORF">ACJ72_04680</name>
</gene>
<feature type="compositionally biased region" description="Basic and acidic residues" evidence="2">
    <location>
        <begin position="843"/>
        <end position="857"/>
    </location>
</feature>
<feature type="region of interest" description="Disordered" evidence="2">
    <location>
        <begin position="843"/>
        <end position="901"/>
    </location>
</feature>
<accession>A0A1B7NW51</accession>
<proteinExistence type="predicted"/>
<sequence length="1133" mass="127300">MRGWSSIPAKIYHRSKASTREIDLSTVRSLLRVAVANDESSEDAAPRVIVLSDVNSFLNSNKIPVDLPMPPFVMPFKFTKNLPRNYLEALGWNELQISNWITWLVENAKNRGCLPPEQDITQVASFAAQVLPVLSKQWESLGVSTKDTLTGLLRNTTIIPTKSGMKKPPETYFPSVRLFDDLPVVTGLNNVKEKFLSALGVRKTVDLNVIFERLLNKADDSIDEKTPARKKWSHVDLIKYLTSVQDDIPLEDIQKLKQAKICTAATNGNVNMDGMRYRVCELFVPDESIRDLELPILYWPGRYLPTSPEGRFLTLMGLKRFPSAQEVIQLMAWAASANNAKLRDKAMAYYITNHVAHGYVNFDASTVNMPYLPIEGQDKLSTPKHCFTNDGATLFGFDILRRDLHPHASKFGVSQHPSLSECIDILVSKPPSSKKEARILFEYFAKRLGEINSTRAARIGQARIVPVSSRGSTGSLFHSEKSSPVTYIAPCDCYLGESEDYGDIFEFVDFGQEANLFLLACGSKREPTKMEVASMLVKEPARISSKLQNPDKYLNLLRSIAESIHLLKKNRGLLHDMKEAQFLLASRELPSKPTTFRKTDKQLIDIDDEIYEEGTQGIKEWQLVKARDAIIVDDYSSFSLFKQNILAAPQEELLEDLYVALGTPCLSELVEEQARCGALEPDQRLATKLQKQIYERSRLFLHDLPRDMVKHDTKWLEKNLSVQVVQSISLRRSLRGRNASHVDKRSAVVMQTRTGWVLSIAAGRADLYQISQALVHLILNRPKLHSTLTLEMLLKTDLLELRARGYNVERILRQKAAEARMAESKRQQQMEEELKQIQENEVAWRKGQKSEPPKDQGEQPLMPGHFPESSPPHARKSSHDPTTSSELTSTRPKSGGGLFSDLTRRFGLEDFGRSNNPVQSALQGFRDRTQLPASSDAAPPPYSANKTGSLKDPKAQTVTSPHALQSNLMSAIQACRPHGSSTLYSRGEQNEVMETKSYCDERPSHDLIFVADSASGIRIFVTKTVDDRSTFLAQNSNGLNAFASILTDCASVFAVRLNSVSIFYDPAGRTIAFNSQGSIFCNYLYFQQLHQARMLGGGPESRDDPLVYWWVIFCHELAHNLVADHSSDHKNNI</sequence>
<dbReference type="EMBL" id="LGUA01000573">
    <property type="protein sequence ID" value="OAX80983.1"/>
    <property type="molecule type" value="Genomic_DNA"/>
</dbReference>
<protein>
    <submittedName>
        <fullName evidence="3">Uncharacterized protein</fullName>
    </submittedName>
</protein>
<name>A0A1B7NW51_9EURO</name>
<keyword evidence="1" id="KW-0175">Coiled coil</keyword>
<dbReference type="PANTHER" id="PTHR47839">
    <property type="entry name" value="DOMAIN PROTEIN, PUTATIVE (AFU_ORTHOLOGUE AFUA_6G04830)-RELATED"/>
    <property type="match status" value="1"/>
</dbReference>
<dbReference type="Pfam" id="PF12449">
    <property type="entry name" value="DUF3684"/>
    <property type="match status" value="1"/>
</dbReference>
<feature type="compositionally biased region" description="Polar residues" evidence="2">
    <location>
        <begin position="880"/>
        <end position="892"/>
    </location>
</feature>